<dbReference type="Proteomes" id="UP001470752">
    <property type="component" value="Unassembled WGS sequence"/>
</dbReference>
<dbReference type="EMBL" id="JBBNFW010000124">
    <property type="protein sequence ID" value="MEQ2412359.1"/>
    <property type="molecule type" value="Genomic_DNA"/>
</dbReference>
<proteinExistence type="predicted"/>
<dbReference type="RefSeq" id="WP_349082762.1">
    <property type="nucleotide sequence ID" value="NZ_JBBNFW010000124.1"/>
</dbReference>
<evidence type="ECO:0000313" key="3">
    <source>
        <dbReference type="Proteomes" id="UP001470752"/>
    </source>
</evidence>
<evidence type="ECO:0000256" key="1">
    <source>
        <dbReference type="SAM" id="MobiDB-lite"/>
    </source>
</evidence>
<feature type="region of interest" description="Disordered" evidence="1">
    <location>
        <begin position="1"/>
        <end position="21"/>
    </location>
</feature>
<gene>
    <name evidence="2" type="ORF">AAAX94_04845</name>
</gene>
<organism evidence="2 3">
    <name type="scientific">Blautia acetigignens</name>
    <dbReference type="NCBI Taxonomy" id="2981783"/>
    <lineage>
        <taxon>Bacteria</taxon>
        <taxon>Bacillati</taxon>
        <taxon>Bacillota</taxon>
        <taxon>Clostridia</taxon>
        <taxon>Lachnospirales</taxon>
        <taxon>Lachnospiraceae</taxon>
        <taxon>Blautia</taxon>
    </lineage>
</organism>
<name>A0ABV1CMW0_9FIRM</name>
<protein>
    <submittedName>
        <fullName evidence="2">Uncharacterized protein</fullName>
    </submittedName>
</protein>
<keyword evidence="3" id="KW-1185">Reference proteome</keyword>
<comment type="caution">
    <text evidence="2">The sequence shown here is derived from an EMBL/GenBank/DDBJ whole genome shotgun (WGS) entry which is preliminary data.</text>
</comment>
<reference evidence="2 3" key="1">
    <citation type="submission" date="2024-04" db="EMBL/GenBank/DDBJ databases">
        <title>Human intestinal bacterial collection.</title>
        <authorList>
            <person name="Pauvert C."/>
            <person name="Hitch T.C.A."/>
            <person name="Clavel T."/>
        </authorList>
    </citation>
    <scope>NUCLEOTIDE SEQUENCE [LARGE SCALE GENOMIC DNA]</scope>
    <source>
        <strain evidence="2 3">CLA-AA-H161</strain>
    </source>
</reference>
<accession>A0ABV1CMW0</accession>
<sequence>MGKNSIHIKREDRKHCHEKDSDIGRYDQNCEIASLDELMDQAEKWRELQYDYKAQRRYTAAQQE</sequence>
<feature type="compositionally biased region" description="Basic and acidic residues" evidence="1">
    <location>
        <begin position="8"/>
        <end position="21"/>
    </location>
</feature>
<evidence type="ECO:0000313" key="2">
    <source>
        <dbReference type="EMBL" id="MEQ2412359.1"/>
    </source>
</evidence>